<evidence type="ECO:0000313" key="3">
    <source>
        <dbReference type="Proteomes" id="UP000623967"/>
    </source>
</evidence>
<keyword evidence="1" id="KW-0472">Membrane</keyword>
<keyword evidence="3" id="KW-1185">Reference proteome</keyword>
<accession>A0ABS1TKE0</accession>
<protein>
    <recommendedName>
        <fullName evidence="4">Polymer-forming cytoskeletal protein</fullName>
    </recommendedName>
</protein>
<evidence type="ECO:0008006" key="4">
    <source>
        <dbReference type="Google" id="ProtNLM"/>
    </source>
</evidence>
<reference evidence="2 3" key="1">
    <citation type="submission" date="2021-01" db="EMBL/GenBank/DDBJ databases">
        <title>Genome public.</title>
        <authorList>
            <person name="Liu C."/>
            <person name="Sun Q."/>
        </authorList>
    </citation>
    <scope>NUCLEOTIDE SEQUENCE [LARGE SCALE GENOMIC DNA]</scope>
    <source>
        <strain evidence="2 3">YIM B02564</strain>
    </source>
</reference>
<name>A0ABS1TKE0_9BACI</name>
<keyword evidence="1" id="KW-0812">Transmembrane</keyword>
<feature type="transmembrane region" description="Helical" evidence="1">
    <location>
        <begin position="7"/>
        <end position="28"/>
    </location>
</feature>
<proteinExistence type="predicted"/>
<organism evidence="2 3">
    <name type="scientific">Neobacillus paridis</name>
    <dbReference type="NCBI Taxonomy" id="2803862"/>
    <lineage>
        <taxon>Bacteria</taxon>
        <taxon>Bacillati</taxon>
        <taxon>Bacillota</taxon>
        <taxon>Bacilli</taxon>
        <taxon>Bacillales</taxon>
        <taxon>Bacillaceae</taxon>
        <taxon>Neobacillus</taxon>
    </lineage>
</organism>
<dbReference type="Proteomes" id="UP000623967">
    <property type="component" value="Unassembled WGS sequence"/>
</dbReference>
<gene>
    <name evidence="2" type="ORF">JK635_03080</name>
</gene>
<evidence type="ECO:0000313" key="2">
    <source>
        <dbReference type="EMBL" id="MBL4951224.1"/>
    </source>
</evidence>
<dbReference type="EMBL" id="JAESWB010000025">
    <property type="protein sequence ID" value="MBL4951224.1"/>
    <property type="molecule type" value="Genomic_DNA"/>
</dbReference>
<sequence length="686" mass="75099">MIHNQKGNALITVLLISLVFTIIGLAIISSSISGTKRTENRKTDIDVSYNAIKVVGDITTNITNKLNTLSLKSYMTRSGGQTTIDPTFDPKLQELLKDSLTKITDNEKAKIECLSLVDESGASASEIIGSSGSCVNDLSKFSSYQINKDNDFTRVFEIVLVTKNPNKNEGKIQRTIRKRFILSPLPSFLKYAVGSYGEGNDFGLVLNGSPNIYGNVYANQLTISENANYQLRDGSDKTSATPMPSINGDLYSSTANLLPIVKEKEHFYKGEIPELKNDSQFININFRESFDNQMNDILVEGGLGLSWDGDRGAFQTDLLDRINAQYTENNRPLSDFGIIKKDGKEAPINLPNGVTTAKDSYIMGSTPPIVDPISVNGDLVIMSSGNDITLDQQLVVKGDLYIVSYQNINLSNIYVTGDIHIVNFGGTILLNGNIVGANNIDIESSGNSGQIEVNGVVICGNKLTMGASANNDIIVNADILAGNNIMIKPIDTSININKNIATAGSLTINGNDELAVKPIISENDEVIFDSVVYVENEASISNVNILGTNDNEKQLILLANGKLTITRINEFKNFQPSKESAKPYLPEKENTIKPLKAFFYTESNAILYGVGSLFYIDGGLFAKDRLEINAIRGEVTDIKDLPPSLTQTDMYSRFIVNYNSDILLQRIEALPIVDHLQIYSDELIVE</sequence>
<keyword evidence="1" id="KW-1133">Transmembrane helix</keyword>
<comment type="caution">
    <text evidence="2">The sequence shown here is derived from an EMBL/GenBank/DDBJ whole genome shotgun (WGS) entry which is preliminary data.</text>
</comment>
<dbReference type="RefSeq" id="WP_202652273.1">
    <property type="nucleotide sequence ID" value="NZ_JAESWB010000025.1"/>
</dbReference>
<evidence type="ECO:0000256" key="1">
    <source>
        <dbReference type="SAM" id="Phobius"/>
    </source>
</evidence>